<comment type="caution">
    <text evidence="1">The sequence shown here is derived from an EMBL/GenBank/DDBJ whole genome shotgun (WGS) entry which is preliminary data.</text>
</comment>
<reference evidence="1 2" key="1">
    <citation type="submission" date="2020-08" db="EMBL/GenBank/DDBJ databases">
        <title>Aquariorum lacteus gen. nov., sp. nov., a new member of the family Comamonadaceae, isolated from freshwater aquarium.</title>
        <authorList>
            <person name="Chun S.-J."/>
        </authorList>
    </citation>
    <scope>NUCLEOTIDE SEQUENCE [LARGE SCALE GENOMIC DNA]</scope>
    <source>
        <strain evidence="1 2">SJAQ100</strain>
    </source>
</reference>
<dbReference type="EMBL" id="JACIVI010000001">
    <property type="protein sequence ID" value="MBB1161355.1"/>
    <property type="molecule type" value="Genomic_DNA"/>
</dbReference>
<protein>
    <submittedName>
        <fullName evidence="1">4-oxalocrotonate tautomerase</fullName>
    </submittedName>
</protein>
<accession>A0A839HGW7</accession>
<proteinExistence type="predicted"/>
<keyword evidence="2" id="KW-1185">Reference proteome</keyword>
<dbReference type="InterPro" id="IPR014347">
    <property type="entry name" value="Tautomerase/MIF_sf"/>
</dbReference>
<dbReference type="Proteomes" id="UP000586093">
    <property type="component" value="Unassembled WGS sequence"/>
</dbReference>
<dbReference type="RefSeq" id="WP_182662075.1">
    <property type="nucleotide sequence ID" value="NZ_JACIVI010000001.1"/>
</dbReference>
<gene>
    <name evidence="1" type="ORF">H4F90_05085</name>
</gene>
<evidence type="ECO:0000313" key="1">
    <source>
        <dbReference type="EMBL" id="MBB1161355.1"/>
    </source>
</evidence>
<dbReference type="Gene3D" id="3.30.429.10">
    <property type="entry name" value="Macrophage Migration Inhibitory Factor"/>
    <property type="match status" value="2"/>
</dbReference>
<dbReference type="AlphaFoldDB" id="A0A839HGW7"/>
<dbReference type="SUPFAM" id="SSF55331">
    <property type="entry name" value="Tautomerase/MIF"/>
    <property type="match status" value="1"/>
</dbReference>
<organism evidence="1 2">
    <name type="scientific">Aquariibacter albus</name>
    <dbReference type="NCBI Taxonomy" id="2759899"/>
    <lineage>
        <taxon>Bacteria</taxon>
        <taxon>Pseudomonadati</taxon>
        <taxon>Pseudomonadota</taxon>
        <taxon>Betaproteobacteria</taxon>
        <taxon>Burkholderiales</taxon>
        <taxon>Sphaerotilaceae</taxon>
        <taxon>Aquariibacter</taxon>
    </lineage>
</organism>
<name>A0A839HGW7_9BURK</name>
<sequence>MPMLNLELATAPSAPLARTLAATLRTLTAERLGKRPELTAVSLRFVDPAHWFVDGQSLTELGRPAALLVLRITEGSNTPEAIAAYLAAVHEALRAQLPDLHPVSYTVVDGVPASAWGWGGRTQASRRGSSA</sequence>
<evidence type="ECO:0000313" key="2">
    <source>
        <dbReference type="Proteomes" id="UP000586093"/>
    </source>
</evidence>